<keyword evidence="3" id="KW-1185">Reference proteome</keyword>
<dbReference type="PANTHER" id="PTHR43546:SF8">
    <property type="entry name" value="METALLO-BETA-LACTAMASE DOMAIN-CONTAINING PROTEIN"/>
    <property type="match status" value="1"/>
</dbReference>
<feature type="region of interest" description="Disordered" evidence="1">
    <location>
        <begin position="110"/>
        <end position="142"/>
    </location>
</feature>
<evidence type="ECO:0000256" key="1">
    <source>
        <dbReference type="SAM" id="MobiDB-lite"/>
    </source>
</evidence>
<dbReference type="Proteomes" id="UP000011648">
    <property type="component" value="Unassembled WGS sequence"/>
</dbReference>
<dbReference type="PANTHER" id="PTHR43546">
    <property type="entry name" value="UPF0173 METAL-DEPENDENT HYDROLASE MJ1163-RELATED"/>
    <property type="match status" value="1"/>
</dbReference>
<organism evidence="2 3">
    <name type="scientific">Natrialba taiwanensis DSM 12281</name>
    <dbReference type="NCBI Taxonomy" id="1230458"/>
    <lineage>
        <taxon>Archaea</taxon>
        <taxon>Methanobacteriati</taxon>
        <taxon>Methanobacteriota</taxon>
        <taxon>Stenosarchaea group</taxon>
        <taxon>Halobacteria</taxon>
        <taxon>Halobacteriales</taxon>
        <taxon>Natrialbaceae</taxon>
        <taxon>Natrialba</taxon>
    </lineage>
</organism>
<comment type="caution">
    <text evidence="2">The sequence shown here is derived from an EMBL/GenBank/DDBJ whole genome shotgun (WGS) entry which is preliminary data.</text>
</comment>
<dbReference type="Pfam" id="PF13483">
    <property type="entry name" value="Lactamase_B_3"/>
    <property type="match status" value="1"/>
</dbReference>
<dbReference type="STRING" id="1230458.C484_03049"/>
<dbReference type="PATRIC" id="fig|1230458.4.peg.605"/>
<proteinExistence type="predicted"/>
<protein>
    <recommendedName>
        <fullName evidence="4">Hydrolase</fullName>
    </recommendedName>
</protein>
<evidence type="ECO:0000313" key="2">
    <source>
        <dbReference type="EMBL" id="ELY95933.1"/>
    </source>
</evidence>
<dbReference type="InterPro" id="IPR036866">
    <property type="entry name" value="RibonucZ/Hydroxyglut_hydro"/>
</dbReference>
<accession>M0AF18</accession>
<dbReference type="RefSeq" id="WP_006824499.1">
    <property type="nucleotide sequence ID" value="NZ_AOIL01000012.1"/>
</dbReference>
<name>M0AF18_9EURY</name>
<dbReference type="EMBL" id="AOIL01000012">
    <property type="protein sequence ID" value="ELY95933.1"/>
    <property type="molecule type" value="Genomic_DNA"/>
</dbReference>
<evidence type="ECO:0008006" key="4">
    <source>
        <dbReference type="Google" id="ProtNLM"/>
    </source>
</evidence>
<sequence>MTVRFGAITVDWLGRATVRLEGETGTVIYADPGPKTDGILDGQAPHDGDLILVSHGAHYDPDSIRRLAHENSVVVVHESIDAETIDRTAEQPDALPFEVARVQKNESFILGPLDLSTTPAETEPDGSRDDERSQPDGASDEGCGFLVTIDGITAFWPGNTEPLPSHDELAVDLFLSPIGGGPTMDRHEAAALATRLDPDLVLPVRYETTDARTADDEAFVVDVATRGIPVVLDR</sequence>
<dbReference type="Gene3D" id="3.60.15.10">
    <property type="entry name" value="Ribonuclease Z/Hydroxyacylglutathione hydrolase-like"/>
    <property type="match status" value="1"/>
</dbReference>
<gene>
    <name evidence="2" type="ORF">C484_03049</name>
</gene>
<dbReference type="OrthoDB" id="337606at2157"/>
<reference evidence="2 3" key="1">
    <citation type="journal article" date="2014" name="PLoS Genet.">
        <title>Phylogenetically driven sequencing of extremely halophilic archaea reveals strategies for static and dynamic osmo-response.</title>
        <authorList>
            <person name="Becker E.A."/>
            <person name="Seitzer P.M."/>
            <person name="Tritt A."/>
            <person name="Larsen D."/>
            <person name="Krusor M."/>
            <person name="Yao A.I."/>
            <person name="Wu D."/>
            <person name="Madern D."/>
            <person name="Eisen J.A."/>
            <person name="Darling A.E."/>
            <person name="Facciotti M.T."/>
        </authorList>
    </citation>
    <scope>NUCLEOTIDE SEQUENCE [LARGE SCALE GENOMIC DNA]</scope>
    <source>
        <strain evidence="2 3">DSM 12281</strain>
    </source>
</reference>
<evidence type="ECO:0000313" key="3">
    <source>
        <dbReference type="Proteomes" id="UP000011648"/>
    </source>
</evidence>
<dbReference type="AlphaFoldDB" id="M0AF18"/>
<dbReference type="InterPro" id="IPR050114">
    <property type="entry name" value="UPF0173_UPF0282_UlaG_hydrolase"/>
</dbReference>
<dbReference type="SUPFAM" id="SSF56281">
    <property type="entry name" value="Metallo-hydrolase/oxidoreductase"/>
    <property type="match status" value="1"/>
</dbReference>
<feature type="compositionally biased region" description="Basic and acidic residues" evidence="1">
    <location>
        <begin position="125"/>
        <end position="134"/>
    </location>
</feature>